<dbReference type="HAMAP" id="MF_01975">
    <property type="entry name" value="MetAP_2_arc"/>
    <property type="match status" value="1"/>
</dbReference>
<comment type="caution">
    <text evidence="13">The sequence shown here is derived from an EMBL/GenBank/DDBJ whole genome shotgun (WGS) entry which is preliminary data.</text>
</comment>
<dbReference type="GO" id="GO:0046872">
    <property type="term" value="F:metal ion binding"/>
    <property type="evidence" value="ECO:0007669"/>
    <property type="project" value="UniProtKB-UniRule"/>
</dbReference>
<keyword evidence="5 8" id="KW-0645">Protease</keyword>
<feature type="binding site" evidence="8">
    <location>
        <position position="164"/>
    </location>
    <ligand>
        <name>substrate</name>
    </ligand>
</feature>
<dbReference type="SUPFAM" id="SSF55920">
    <property type="entry name" value="Creatinase/aminopeptidase"/>
    <property type="match status" value="1"/>
</dbReference>
<feature type="binding site" evidence="8">
    <location>
        <position position="287"/>
    </location>
    <ligand>
        <name>a divalent metal cation</name>
        <dbReference type="ChEBI" id="CHEBI:60240"/>
        <label>2</label>
        <note>catalytic</note>
    </ligand>
</feature>
<evidence type="ECO:0000313" key="13">
    <source>
        <dbReference type="EMBL" id="PMB75521.1"/>
    </source>
</evidence>
<accession>A0A2J6N2F4</accession>
<dbReference type="PANTHER" id="PTHR45777:SF2">
    <property type="entry name" value="METHIONINE AMINOPEPTIDASE 2"/>
    <property type="match status" value="1"/>
</dbReference>
<feature type="binding site" evidence="8">
    <location>
        <position position="190"/>
    </location>
    <ligand>
        <name>a divalent metal cation</name>
        <dbReference type="ChEBI" id="CHEBI:60240"/>
        <label>2</label>
        <note>catalytic</note>
    </ligand>
</feature>
<dbReference type="Proteomes" id="UP000652307">
    <property type="component" value="Unassembled WGS sequence"/>
</dbReference>
<proteinExistence type="inferred from homology"/>
<reference evidence="11" key="2">
    <citation type="journal article" date="2020" name="mSystems">
        <title>Genome- and Community-Level Interaction Insights into Carbon Utilization and Element Cycling Functions of Hydrothermarchaeota in Hydrothermal Sediment.</title>
        <authorList>
            <person name="Zhou Z."/>
            <person name="Liu Y."/>
            <person name="Xu W."/>
            <person name="Pan J."/>
            <person name="Luo Z.H."/>
            <person name="Li M."/>
        </authorList>
    </citation>
    <scope>NUCLEOTIDE SEQUENCE [LARGE SCALE GENOMIC DNA]</scope>
    <source>
        <strain evidence="11">SpSt-1261</strain>
    </source>
</reference>
<dbReference type="EMBL" id="JADEZV010000007">
    <property type="protein sequence ID" value="MBE9391771.1"/>
    <property type="molecule type" value="Genomic_DNA"/>
</dbReference>
<dbReference type="InterPro" id="IPR002468">
    <property type="entry name" value="Pept_M24A_MAP2"/>
</dbReference>
<evidence type="ECO:0000313" key="11">
    <source>
        <dbReference type="EMBL" id="HEW64501.1"/>
    </source>
</evidence>
<comment type="similarity">
    <text evidence="8">Belongs to the peptidase M24A family. Methionine aminopeptidase archaeal type 2 subfamily.</text>
</comment>
<name>A0A2J6N2F4_9CREN</name>
<dbReference type="PANTHER" id="PTHR45777">
    <property type="entry name" value="METHIONINE AMINOPEPTIDASE 2"/>
    <property type="match status" value="1"/>
</dbReference>
<evidence type="ECO:0000256" key="1">
    <source>
        <dbReference type="ARBA" id="ARBA00000294"/>
    </source>
</evidence>
<dbReference type="EC" id="3.4.11.18" evidence="8 9"/>
<reference evidence="13 14" key="1">
    <citation type="submission" date="2018-01" db="EMBL/GenBank/DDBJ databases">
        <title>Metagenomic assembled genomes from two thermal pools in the Uzon Caldera, Kamchatka, Russia.</title>
        <authorList>
            <person name="Wilkins L."/>
            <person name="Ettinger C."/>
        </authorList>
    </citation>
    <scope>NUCLEOTIDE SEQUENCE [LARGE SCALE GENOMIC DNA]</scope>
    <source>
        <strain evidence="13">ZAV-06</strain>
    </source>
</reference>
<evidence type="ECO:0000313" key="12">
    <source>
        <dbReference type="EMBL" id="MBE9391771.1"/>
    </source>
</evidence>
<feature type="domain" description="Peptidase M24" evidence="10">
    <location>
        <begin position="11"/>
        <end position="199"/>
    </location>
</feature>
<evidence type="ECO:0000256" key="9">
    <source>
        <dbReference type="RuleBase" id="RU003653"/>
    </source>
</evidence>
<organism evidence="13 14">
    <name type="scientific">Fervidicoccus fontis</name>
    <dbReference type="NCBI Taxonomy" id="683846"/>
    <lineage>
        <taxon>Archaea</taxon>
        <taxon>Thermoproteota</taxon>
        <taxon>Thermoprotei</taxon>
        <taxon>Fervidicoccales</taxon>
        <taxon>Fervidicoccaceae</taxon>
        <taxon>Fervidicoccus</taxon>
    </lineage>
</organism>
<protein>
    <recommendedName>
        <fullName evidence="8 9">Methionine aminopeptidase</fullName>
        <shortName evidence="8">MAP</shortName>
        <shortName evidence="8">MetAP</shortName>
        <ecNumber evidence="8 9">3.4.11.18</ecNumber>
    </recommendedName>
    <alternativeName>
        <fullName evidence="8">Peptidase M</fullName>
    </alternativeName>
</protein>
<evidence type="ECO:0000256" key="4">
    <source>
        <dbReference type="ARBA" id="ARBA00022438"/>
    </source>
</evidence>
<gene>
    <name evidence="8" type="primary">map</name>
    <name evidence="13" type="ORF">C0188_02705</name>
    <name evidence="11" type="ORF">ENO39_05565</name>
    <name evidence="12" type="ORF">IOK49_06795</name>
</gene>
<comment type="cofactor">
    <cofactor evidence="2">
        <name>Mn(2+)</name>
        <dbReference type="ChEBI" id="CHEBI:29035"/>
    </cofactor>
</comment>
<feature type="binding site" evidence="8">
    <location>
        <position position="65"/>
    </location>
    <ligand>
        <name>substrate</name>
    </ligand>
</feature>
<dbReference type="SUPFAM" id="SSF46785">
    <property type="entry name" value="Winged helix' DNA-binding domain"/>
    <property type="match status" value="1"/>
</dbReference>
<feature type="binding site" evidence="8">
    <location>
        <position position="96"/>
    </location>
    <ligand>
        <name>a divalent metal cation</name>
        <dbReference type="ChEBI" id="CHEBI:60240"/>
        <label>1</label>
    </ligand>
</feature>
<dbReference type="Proteomes" id="UP000886076">
    <property type="component" value="Unassembled WGS sequence"/>
</dbReference>
<dbReference type="InterPro" id="IPR028595">
    <property type="entry name" value="MetAP_archaeal"/>
</dbReference>
<evidence type="ECO:0000313" key="14">
    <source>
        <dbReference type="Proteomes" id="UP000237153"/>
    </source>
</evidence>
<evidence type="ECO:0000256" key="2">
    <source>
        <dbReference type="ARBA" id="ARBA00001936"/>
    </source>
</evidence>
<dbReference type="EMBL" id="PNIM01000012">
    <property type="protein sequence ID" value="PMB75521.1"/>
    <property type="molecule type" value="Genomic_DNA"/>
</dbReference>
<evidence type="ECO:0000256" key="5">
    <source>
        <dbReference type="ARBA" id="ARBA00022670"/>
    </source>
</evidence>
<reference evidence="12" key="3">
    <citation type="submission" date="2020-10" db="EMBL/GenBank/DDBJ databases">
        <title>Fervidococcus fontis strain 3639Fd - the first crenarchaeon capable of growth on lipids.</title>
        <authorList>
            <person name="Kochetkova T.V."/>
            <person name="Elcheninov A.G."/>
            <person name="Toschakov S.V."/>
            <person name="Kublanov I.V."/>
        </authorList>
    </citation>
    <scope>NUCLEOTIDE SEQUENCE</scope>
    <source>
        <strain evidence="12">3639Fd</strain>
    </source>
</reference>
<dbReference type="PRINTS" id="PR00599">
    <property type="entry name" value="MAPEPTIDASE"/>
</dbReference>
<comment type="subunit">
    <text evidence="8">Monomer.</text>
</comment>
<feature type="binding site" evidence="8">
    <location>
        <position position="85"/>
    </location>
    <ligand>
        <name>a divalent metal cation</name>
        <dbReference type="ChEBI" id="CHEBI:60240"/>
        <label>1</label>
    </ligand>
</feature>
<dbReference type="InterPro" id="IPR036388">
    <property type="entry name" value="WH-like_DNA-bd_sf"/>
</dbReference>
<dbReference type="GO" id="GO:0070006">
    <property type="term" value="F:metalloaminopeptidase activity"/>
    <property type="evidence" value="ECO:0007669"/>
    <property type="project" value="UniProtKB-UniRule"/>
</dbReference>
<dbReference type="InterPro" id="IPR001714">
    <property type="entry name" value="Pept_M24_MAP"/>
</dbReference>
<dbReference type="Gene3D" id="1.10.10.10">
    <property type="entry name" value="Winged helix-like DNA-binding domain superfamily/Winged helix DNA-binding domain"/>
    <property type="match status" value="1"/>
</dbReference>
<comment type="cofactor">
    <cofactor evidence="8">
        <name>Co(2+)</name>
        <dbReference type="ChEBI" id="CHEBI:48828"/>
    </cofactor>
    <cofactor evidence="8">
        <name>Zn(2+)</name>
        <dbReference type="ChEBI" id="CHEBI:29105"/>
    </cofactor>
    <cofactor evidence="8">
        <name>Mn(2+)</name>
        <dbReference type="ChEBI" id="CHEBI:29035"/>
    </cofactor>
    <cofactor evidence="8">
        <name>Fe(2+)</name>
        <dbReference type="ChEBI" id="CHEBI:29033"/>
    </cofactor>
    <text evidence="8">Binds 2 divalent metal cations per subunit. Has a high-affinity and a low affinity metal-binding site. The true nature of the physiological cofactor is under debate. The enzyme is active with cobalt, zinc, manganese or divalent iron ions. Most likely, methionine aminopeptidases function as mononuclear Fe(2+)-metalloproteases under physiological conditions, and the catalytically relevant metal-binding site has been assigned to the histidine-containing high-affinity site.</text>
</comment>
<dbReference type="EMBL" id="DSFH01000068">
    <property type="protein sequence ID" value="HEW64501.1"/>
    <property type="molecule type" value="Genomic_DNA"/>
</dbReference>
<keyword evidence="7 8" id="KW-0378">Hydrolase</keyword>
<dbReference type="InterPro" id="IPR000994">
    <property type="entry name" value="Pept_M24"/>
</dbReference>
<dbReference type="Gene3D" id="3.90.230.10">
    <property type="entry name" value="Creatinase/methionine aminopeptidase superfamily"/>
    <property type="match status" value="1"/>
</dbReference>
<dbReference type="InterPro" id="IPR036005">
    <property type="entry name" value="Creatinase/aminopeptidase-like"/>
</dbReference>
<evidence type="ECO:0000256" key="8">
    <source>
        <dbReference type="HAMAP-Rule" id="MF_01975"/>
    </source>
</evidence>
<dbReference type="AlphaFoldDB" id="A0A2J6N2F4"/>
<dbReference type="GO" id="GO:0006508">
    <property type="term" value="P:proteolysis"/>
    <property type="evidence" value="ECO:0007669"/>
    <property type="project" value="UniProtKB-KW"/>
</dbReference>
<feature type="binding site" evidence="8">
    <location>
        <position position="287"/>
    </location>
    <ligand>
        <name>a divalent metal cation</name>
        <dbReference type="ChEBI" id="CHEBI:60240"/>
        <label>1</label>
    </ligand>
</feature>
<evidence type="ECO:0000256" key="7">
    <source>
        <dbReference type="ARBA" id="ARBA00022801"/>
    </source>
</evidence>
<dbReference type="GO" id="GO:0005737">
    <property type="term" value="C:cytoplasm"/>
    <property type="evidence" value="ECO:0007669"/>
    <property type="project" value="TreeGrafter"/>
</dbReference>
<dbReference type="InterPro" id="IPR036390">
    <property type="entry name" value="WH_DNA-bd_sf"/>
</dbReference>
<dbReference type="GO" id="GO:0004239">
    <property type="term" value="F:initiator methionyl aminopeptidase activity"/>
    <property type="evidence" value="ECO:0007669"/>
    <property type="project" value="UniProtKB-UniRule"/>
</dbReference>
<dbReference type="Pfam" id="PF00557">
    <property type="entry name" value="Peptidase_M24"/>
    <property type="match status" value="1"/>
</dbReference>
<dbReference type="RefSeq" id="WP_193804147.1">
    <property type="nucleotide sequence ID" value="NZ_DSFH01000068.1"/>
</dbReference>
<feature type="binding site" evidence="8">
    <location>
        <position position="156"/>
    </location>
    <ligand>
        <name>a divalent metal cation</name>
        <dbReference type="ChEBI" id="CHEBI:60240"/>
        <label>2</label>
        <note>catalytic</note>
    </ligand>
</feature>
<evidence type="ECO:0000256" key="6">
    <source>
        <dbReference type="ARBA" id="ARBA00022723"/>
    </source>
</evidence>
<keyword evidence="6 8" id="KW-0479">Metal-binding</keyword>
<keyword evidence="4 8" id="KW-0031">Aminopeptidase</keyword>
<dbReference type="Proteomes" id="UP000237153">
    <property type="component" value="Unassembled WGS sequence"/>
</dbReference>
<sequence>MEEEEIQSYINAGKISIEAKKYARSIAKPGMTFFELAEKIEGKIQELGGKLAFPCNLSFGHVAAHYSPLLDSEDIIPENGILKIDLGVHVNGFIADTAFSIDFSGENENLLMASKEALERAIDIIRPGIKISEISEIIEKTIISYEAKPIRNLTGHELQNYKLHSGLVIPNTKNLLVSGRLKPNIAIAIEPFATNGAGVVIDSNFTAIYSLNLKSPHETKKLEPTLRDFYRYIFDEFKELPFNERYFKNYIDKNTFRKNIATLVSKKLAIGYPMLIESGNGEVAQFEESILILEKEVIPYTKEKSY</sequence>
<comment type="function">
    <text evidence="8 9">Removes the N-terminal methionine from nascent proteins. The N-terminal methionine is often cleaved when the second residue in the primary sequence is small and uncharged (Met-Ala-, Cys, Gly, Pro, Ser, Thr, or Val).</text>
</comment>
<dbReference type="InterPro" id="IPR050247">
    <property type="entry name" value="Met_Aminopeptidase_Type2"/>
</dbReference>
<dbReference type="NCBIfam" id="TIGR00501">
    <property type="entry name" value="met_pdase_II"/>
    <property type="match status" value="1"/>
</dbReference>
<evidence type="ECO:0000259" key="10">
    <source>
        <dbReference type="Pfam" id="PF00557"/>
    </source>
</evidence>
<comment type="catalytic activity">
    <reaction evidence="1 8 9">
        <text>Release of N-terminal amino acids, preferentially methionine, from peptides and arylamides.</text>
        <dbReference type="EC" id="3.4.11.18"/>
    </reaction>
</comment>
<comment type="cofactor">
    <cofactor evidence="3">
        <name>Fe(2+)</name>
        <dbReference type="ChEBI" id="CHEBI:29033"/>
    </cofactor>
</comment>
<feature type="binding site" evidence="8">
    <location>
        <position position="96"/>
    </location>
    <ligand>
        <name>a divalent metal cation</name>
        <dbReference type="ChEBI" id="CHEBI:60240"/>
        <label>2</label>
        <note>catalytic</note>
    </ligand>
</feature>
<evidence type="ECO:0000256" key="3">
    <source>
        <dbReference type="ARBA" id="ARBA00001954"/>
    </source>
</evidence>